<evidence type="ECO:0000313" key="5">
    <source>
        <dbReference type="Proteomes" id="UP000183994"/>
    </source>
</evidence>
<dbReference type="GO" id="GO:0016853">
    <property type="term" value="F:isomerase activity"/>
    <property type="evidence" value="ECO:0007669"/>
    <property type="project" value="UniProtKB-KW"/>
</dbReference>
<dbReference type="InterPro" id="IPR029045">
    <property type="entry name" value="ClpP/crotonase-like_dom_sf"/>
</dbReference>
<dbReference type="AlphaFoldDB" id="A0A1M6CUF0"/>
<dbReference type="CDD" id="cd06558">
    <property type="entry name" value="crotonase-like"/>
    <property type="match status" value="1"/>
</dbReference>
<reference evidence="5" key="1">
    <citation type="submission" date="2016-11" db="EMBL/GenBank/DDBJ databases">
        <authorList>
            <person name="Varghese N."/>
            <person name="Submissions S."/>
        </authorList>
    </citation>
    <scope>NUCLEOTIDE SEQUENCE [LARGE SCALE GENOMIC DNA]</scope>
    <source>
        <strain evidence="5">DSM 16219</strain>
    </source>
</reference>
<dbReference type="InterPro" id="IPR018376">
    <property type="entry name" value="Enoyl-CoA_hyd/isom_CS"/>
</dbReference>
<evidence type="ECO:0000313" key="4">
    <source>
        <dbReference type="EMBL" id="SHI64569.1"/>
    </source>
</evidence>
<dbReference type="EMBL" id="FQZU01000001">
    <property type="protein sequence ID" value="SHI64569.1"/>
    <property type="molecule type" value="Genomic_DNA"/>
</dbReference>
<gene>
    <name evidence="4" type="ORF">SAMN02745216_00328</name>
</gene>
<dbReference type="PANTHER" id="PTHR11941">
    <property type="entry name" value="ENOYL-COA HYDRATASE-RELATED"/>
    <property type="match status" value="1"/>
</dbReference>
<organism evidence="4 5">
    <name type="scientific">Desulfatibacillum alkenivorans DSM 16219</name>
    <dbReference type="NCBI Taxonomy" id="1121393"/>
    <lineage>
        <taxon>Bacteria</taxon>
        <taxon>Pseudomonadati</taxon>
        <taxon>Thermodesulfobacteriota</taxon>
        <taxon>Desulfobacteria</taxon>
        <taxon>Desulfobacterales</taxon>
        <taxon>Desulfatibacillaceae</taxon>
        <taxon>Desulfatibacillum</taxon>
    </lineage>
</organism>
<name>A0A1M6CUF0_9BACT</name>
<dbReference type="SUPFAM" id="SSF52096">
    <property type="entry name" value="ClpP/crotonase"/>
    <property type="match status" value="1"/>
</dbReference>
<evidence type="ECO:0000256" key="2">
    <source>
        <dbReference type="ARBA" id="ARBA00023239"/>
    </source>
</evidence>
<dbReference type="OrthoDB" id="5365311at2"/>
<evidence type="ECO:0000256" key="3">
    <source>
        <dbReference type="RuleBase" id="RU003707"/>
    </source>
</evidence>
<dbReference type="GO" id="GO:0016829">
    <property type="term" value="F:lyase activity"/>
    <property type="evidence" value="ECO:0007669"/>
    <property type="project" value="UniProtKB-KW"/>
</dbReference>
<dbReference type="PROSITE" id="PS00166">
    <property type="entry name" value="ENOYL_COA_HYDRATASE"/>
    <property type="match status" value="1"/>
</dbReference>
<accession>A0A1M6CUF0</accession>
<dbReference type="InterPro" id="IPR001753">
    <property type="entry name" value="Enoyl-CoA_hydra/iso"/>
</dbReference>
<comment type="similarity">
    <text evidence="1 3">Belongs to the enoyl-CoA hydratase/isomerase family.</text>
</comment>
<dbReference type="STRING" id="1121393.SAMN02745216_00328"/>
<dbReference type="GO" id="GO:0006635">
    <property type="term" value="P:fatty acid beta-oxidation"/>
    <property type="evidence" value="ECO:0007669"/>
    <property type="project" value="TreeGrafter"/>
</dbReference>
<keyword evidence="4" id="KW-0413">Isomerase</keyword>
<dbReference type="Gene3D" id="3.90.226.10">
    <property type="entry name" value="2-enoyl-CoA Hydratase, Chain A, domain 1"/>
    <property type="match status" value="1"/>
</dbReference>
<keyword evidence="2" id="KW-0456">Lyase</keyword>
<dbReference type="PANTHER" id="PTHR11941:SF54">
    <property type="entry name" value="ENOYL-COA HYDRATASE, MITOCHONDRIAL"/>
    <property type="match status" value="1"/>
</dbReference>
<dbReference type="Pfam" id="PF00378">
    <property type="entry name" value="ECH_1"/>
    <property type="match status" value="1"/>
</dbReference>
<protein>
    <submittedName>
        <fullName evidence="4">2-(1,2-epoxy-1,2-dihydrophenyl)acetyl-CoA isomerase</fullName>
    </submittedName>
</protein>
<sequence length="261" mass="28521">MEHVLLEKKEHVALITLNRPDRYNSFGGLMRQEIVQALEDAAADKDVRCVVVTGAGKYFCTGGDVGEFASGTTKALAPTVTAERHAMNQAVLLINRMEKPVIASVNGPAAGGGCNLALACDIRIGSDKAKFGQVFVRRGVHPDWGGVYFLPRLVGYSKACELIFGGEVVEAEEALRIGLLNKLVPQEKLAQAAWDMAYRFAHNAPIPIAFAKRGLQNFGKWDLPQALDYESYVLSVCMQTEDMIEGFGAFLEKREPVFKGK</sequence>
<evidence type="ECO:0000256" key="1">
    <source>
        <dbReference type="ARBA" id="ARBA00005254"/>
    </source>
</evidence>
<proteinExistence type="inferred from homology"/>
<dbReference type="InterPro" id="IPR014748">
    <property type="entry name" value="Enoyl-CoA_hydra_C"/>
</dbReference>
<keyword evidence="5" id="KW-1185">Reference proteome</keyword>
<dbReference type="Gene3D" id="1.10.12.10">
    <property type="entry name" value="Lyase 2-enoyl-coa Hydratase, Chain A, domain 2"/>
    <property type="match status" value="1"/>
</dbReference>
<dbReference type="RefSeq" id="WP_083610695.1">
    <property type="nucleotide sequence ID" value="NZ_FQZU01000001.1"/>
</dbReference>
<dbReference type="Proteomes" id="UP000183994">
    <property type="component" value="Unassembled WGS sequence"/>
</dbReference>